<dbReference type="AlphaFoldDB" id="A0A0F4VK57"/>
<organism evidence="1 2">
    <name type="scientific">Candidatus Liberibacter solanacearum</name>
    <dbReference type="NCBI Taxonomy" id="556287"/>
    <lineage>
        <taxon>Bacteria</taxon>
        <taxon>Pseudomonadati</taxon>
        <taxon>Pseudomonadota</taxon>
        <taxon>Alphaproteobacteria</taxon>
        <taxon>Hyphomicrobiales</taxon>
        <taxon>Rhizobiaceae</taxon>
        <taxon>Liberibacter</taxon>
    </lineage>
</organism>
<keyword evidence="1" id="KW-0808">Transferase</keyword>
<dbReference type="PATRIC" id="fig|556287.9.peg.510"/>
<dbReference type="Pfam" id="PF05045">
    <property type="entry name" value="RgpF"/>
    <property type="match status" value="1"/>
</dbReference>
<reference evidence="1 2" key="1">
    <citation type="journal article" date="2015" name="Phytopathology">
        <title>Genomes of Candidatus Liberibacter solanacearum haplotype A from New Zealand and the USA suggest significant genome plasticity in the species.</title>
        <authorList>
            <person name="Thompson S.M."/>
            <person name="Johnson C.P."/>
            <person name="Lu A.Y."/>
            <person name="Frampton R.A."/>
            <person name="Sullivan K.L."/>
            <person name="Fiers M.W."/>
            <person name="Crowhurst R.N."/>
            <person name="Pitman A.R."/>
            <person name="Scott I."/>
            <person name="Gudmestad N.C."/>
            <person name="Smith G.R."/>
        </authorList>
    </citation>
    <scope>NUCLEOTIDE SEQUENCE [LARGE SCALE GENOMIC DNA]</scope>
    <source>
        <strain evidence="1 2">LsoNZ1</strain>
    </source>
</reference>
<keyword evidence="2" id="KW-1185">Reference proteome</keyword>
<evidence type="ECO:0000313" key="1">
    <source>
        <dbReference type="EMBL" id="KJZ81764.1"/>
    </source>
</evidence>
<dbReference type="RefSeq" id="WP_045960915.1">
    <property type="nucleotide sequence ID" value="NZ_JMTK01000002.1"/>
</dbReference>
<protein>
    <submittedName>
        <fullName evidence="1">Alpha-L-Rha alpha-1,2-L-rhamnosyltransferase/alpha-L-Rha alpha-1,3-L-rhamnosyltransferase</fullName>
        <ecNumber evidence="1">2.4.1.-</ecNumber>
    </submittedName>
</protein>
<evidence type="ECO:0000313" key="2">
    <source>
        <dbReference type="Proteomes" id="UP000033731"/>
    </source>
</evidence>
<name>A0A0F4VK57_9HYPH</name>
<dbReference type="Proteomes" id="UP000033731">
    <property type="component" value="Unassembled WGS sequence"/>
</dbReference>
<dbReference type="GO" id="GO:0016757">
    <property type="term" value="F:glycosyltransferase activity"/>
    <property type="evidence" value="ECO:0007669"/>
    <property type="project" value="UniProtKB-KW"/>
</dbReference>
<accession>A0A0F4VK57</accession>
<sequence length="410" mass="47733">MIFFPIVYRLIPKSEFRDCSLCNFQMVSSKNRKLSIFLPVSGCRKGYLLFVSRRENWNFDSNHLVIRKVSFFLGFFFWIRSFFLFKCYQTLCYDENRIIAYGSRIGKKFFACSNNHMIIRGVPFDGEKIHRFPRLLHGWDSPSSEKIASVKIQSRIAIVVHIYYADLWAEIANLLSGLNFSFDLHITLATEIASIKSEILKRFPNAHIYVMENYGRDIRPFLKLLEEGKLDSYDYVCKIHGKKSKRKGHVWWDGDLWRRWLFFDLLGAPGIALEIIKTFEKYPKIGMIGSRSYRYPNKYCDQKSSLGNNREFVCAIANKMGVSFEDTKIDFFAGTMFWVRPQALDPIKNLALTQYFKSTVDMIGLDGSLEHAIERCFSISVEKSNFYLADVDCFLEESDNESSRISSTIA</sequence>
<comment type="caution">
    <text evidence="1">The sequence shown here is derived from an EMBL/GenBank/DDBJ whole genome shotgun (WGS) entry which is preliminary data.</text>
</comment>
<dbReference type="InterPro" id="IPR007739">
    <property type="entry name" value="RgpF"/>
</dbReference>
<proteinExistence type="predicted"/>
<dbReference type="EC" id="2.4.1.-" evidence="1"/>
<gene>
    <name evidence="1" type="ORF">DJ66_0488</name>
</gene>
<keyword evidence="1" id="KW-0328">Glycosyltransferase</keyword>
<dbReference type="EMBL" id="JMTK01000002">
    <property type="protein sequence ID" value="KJZ81764.1"/>
    <property type="molecule type" value="Genomic_DNA"/>
</dbReference>